<protein>
    <recommendedName>
        <fullName evidence="4">Short-chain collagen C4</fullName>
    </recommendedName>
</protein>
<evidence type="ECO:0008006" key="4">
    <source>
        <dbReference type="Google" id="ProtNLM"/>
    </source>
</evidence>
<dbReference type="GO" id="GO:0005615">
    <property type="term" value="C:extracellular space"/>
    <property type="evidence" value="ECO:0007669"/>
    <property type="project" value="TreeGrafter"/>
</dbReference>
<feature type="signal peptide" evidence="1">
    <location>
        <begin position="1"/>
        <end position="16"/>
    </location>
</feature>
<proteinExistence type="predicted"/>
<dbReference type="Proteomes" id="UP000005408">
    <property type="component" value="Unassembled WGS sequence"/>
</dbReference>
<keyword evidence="3" id="KW-1185">Reference proteome</keyword>
<name>A0A8W8LZJ4_MAGGI</name>
<reference evidence="2" key="1">
    <citation type="submission" date="2022-08" db="UniProtKB">
        <authorList>
            <consortium name="EnsemblMetazoa"/>
        </authorList>
    </citation>
    <scope>IDENTIFICATION</scope>
    <source>
        <strain evidence="2">05x7-T-G4-1.051#20</strain>
    </source>
</reference>
<feature type="chain" id="PRO_5036461736" description="Short-chain collagen C4" evidence="1">
    <location>
        <begin position="17"/>
        <end position="252"/>
    </location>
</feature>
<dbReference type="PANTHER" id="PTHR24024">
    <property type="entry name" value="PULMONARY SURFACTANT-ASSOCIATED PROTEIN A"/>
    <property type="match status" value="1"/>
</dbReference>
<dbReference type="EnsemblMetazoa" id="G30493.2">
    <property type="protein sequence ID" value="G30493.2:cds"/>
    <property type="gene ID" value="G30493"/>
</dbReference>
<dbReference type="OMA" id="AANWLCL"/>
<dbReference type="AlphaFoldDB" id="A0A8W8LZJ4"/>
<sequence>MAACFLLLLFFVQTIAEKRILLNDPDLIQSQIHALERKVEDVVAKNTDLSTKYTDLTTKYNDLFAKYNTLLTKTNDGGVFVRWGRKDCPGNNTELVYSGFAGGSWYDHIGAAAEFVCLPRDPDLTSKFTSSYAFMYGSEYDTSDFGHENGDDLPCSVCRSTVHSSVLMIPGKSSCYDGWTMQYHGDLVAGEYQNRAATQYICLDEHPEALTAGQRNDNGKLFVPVKAVCGALACPPYHNDRYLTCAVCTKLY</sequence>
<organism evidence="2 3">
    <name type="scientific">Magallana gigas</name>
    <name type="common">Pacific oyster</name>
    <name type="synonym">Crassostrea gigas</name>
    <dbReference type="NCBI Taxonomy" id="29159"/>
    <lineage>
        <taxon>Eukaryota</taxon>
        <taxon>Metazoa</taxon>
        <taxon>Spiralia</taxon>
        <taxon>Lophotrochozoa</taxon>
        <taxon>Mollusca</taxon>
        <taxon>Bivalvia</taxon>
        <taxon>Autobranchia</taxon>
        <taxon>Pteriomorphia</taxon>
        <taxon>Ostreida</taxon>
        <taxon>Ostreoidea</taxon>
        <taxon>Ostreidae</taxon>
        <taxon>Magallana</taxon>
    </lineage>
</organism>
<dbReference type="OrthoDB" id="6086925at2759"/>
<dbReference type="InterPro" id="IPR051077">
    <property type="entry name" value="Ca-dependent_lectin"/>
</dbReference>
<evidence type="ECO:0000313" key="2">
    <source>
        <dbReference type="EnsemblMetazoa" id="G30493.2:cds"/>
    </source>
</evidence>
<accession>A0A8W8LZJ4</accession>
<evidence type="ECO:0000313" key="3">
    <source>
        <dbReference type="Proteomes" id="UP000005408"/>
    </source>
</evidence>
<evidence type="ECO:0000256" key="1">
    <source>
        <dbReference type="SAM" id="SignalP"/>
    </source>
</evidence>
<dbReference type="PANTHER" id="PTHR24024:SF18">
    <property type="entry name" value="SHORT-CHAIN COLLAGEN C4-LIKE"/>
    <property type="match status" value="1"/>
</dbReference>
<keyword evidence="1" id="KW-0732">Signal</keyword>